<feature type="binding site" evidence="6">
    <location>
        <begin position="188"/>
        <end position="192"/>
    </location>
    <ligand>
        <name>AMP</name>
        <dbReference type="ChEBI" id="CHEBI:456215"/>
    </ligand>
</feature>
<reference evidence="8 11" key="1">
    <citation type="journal article" date="2015" name="PLoS ONE">
        <title>Genomic analysis reveals the molecular basis for capsule loss in the group B streptococcus population.</title>
        <authorList>
            <consortium name="DEVANI Consortium"/>
            <person name="Rosini R."/>
            <person name="Campisi E."/>
            <person name="De Chiara M."/>
            <person name="Tettelin H."/>
            <person name="Rinaudo D."/>
            <person name="Toniolo C."/>
            <person name="Metruccio M."/>
            <person name="Guidotti S."/>
            <person name="Sorensen U.B."/>
            <person name="Kilian M."/>
            <person name="Ramirez M."/>
            <person name="Janulczyk R."/>
            <person name="Donati C."/>
            <person name="Grandi G."/>
            <person name="Margarit I."/>
        </authorList>
    </citation>
    <scope>NUCLEOTIDE SEQUENCE [LARGE SCALE GENOMIC DNA]</scope>
    <source>
        <strain evidence="8 11">ES-PW-063</strain>
    </source>
</reference>
<dbReference type="NCBIfam" id="TIGR00196">
    <property type="entry name" value="yjeF_cterm"/>
    <property type="match status" value="1"/>
</dbReference>
<evidence type="ECO:0000256" key="4">
    <source>
        <dbReference type="ARBA" id="ARBA00023027"/>
    </source>
</evidence>
<comment type="function">
    <text evidence="6">Catalyzes the dehydration of the S-form of NAD(P)HX at the expense of ADP, which is converted to AMP. Together with NAD(P)HX epimerase, which catalyzes the epimerization of the S- and R-forms, the enzyme allows the repair of both epimers of NAD(P)HX, a damaged form of NAD(P)H that is a result of enzymatic or heat-dependent hydration.</text>
</comment>
<dbReference type="KEGG" id="sage:EN72_02860"/>
<dbReference type="SUPFAM" id="SSF53613">
    <property type="entry name" value="Ribokinase-like"/>
    <property type="match status" value="1"/>
</dbReference>
<keyword evidence="5 6" id="KW-0456">Lyase</keyword>
<evidence type="ECO:0000256" key="3">
    <source>
        <dbReference type="ARBA" id="ARBA00022857"/>
    </source>
</evidence>
<feature type="binding site" evidence="6">
    <location>
        <position position="152"/>
    </location>
    <ligand>
        <name>(6S)-NADPHX</name>
        <dbReference type="ChEBI" id="CHEBI:64076"/>
    </ligand>
</feature>
<keyword evidence="8" id="KW-0418">Kinase</keyword>
<evidence type="ECO:0000313" key="9">
    <source>
        <dbReference type="EMBL" id="OCM70995.1"/>
    </source>
</evidence>
<dbReference type="Proteomes" id="UP000093122">
    <property type="component" value="Unassembled WGS sequence"/>
</dbReference>
<proteinExistence type="inferred from homology"/>
<comment type="catalytic activity">
    <reaction evidence="6">
        <text>(6S)-NADPHX + ADP = AMP + phosphate + NADPH + H(+)</text>
        <dbReference type="Rhea" id="RHEA:32235"/>
        <dbReference type="ChEBI" id="CHEBI:15378"/>
        <dbReference type="ChEBI" id="CHEBI:43474"/>
        <dbReference type="ChEBI" id="CHEBI:57783"/>
        <dbReference type="ChEBI" id="CHEBI:64076"/>
        <dbReference type="ChEBI" id="CHEBI:456215"/>
        <dbReference type="ChEBI" id="CHEBI:456216"/>
        <dbReference type="EC" id="4.2.1.136"/>
    </reaction>
</comment>
<dbReference type="Pfam" id="PF01256">
    <property type="entry name" value="Carb_kinase"/>
    <property type="match status" value="1"/>
</dbReference>
<keyword evidence="3 6" id="KW-0521">NADP</keyword>
<dbReference type="OMA" id="WRAAYHN"/>
<dbReference type="EMBL" id="LCVB01000027">
    <property type="protein sequence ID" value="KLJ29654.1"/>
    <property type="molecule type" value="Genomic_DNA"/>
</dbReference>
<dbReference type="GO" id="GO:0016301">
    <property type="term" value="F:kinase activity"/>
    <property type="evidence" value="ECO:0007669"/>
    <property type="project" value="UniProtKB-KW"/>
</dbReference>
<dbReference type="EMBL" id="MAWT01000041">
    <property type="protein sequence ID" value="OCM70995.1"/>
    <property type="molecule type" value="Genomic_DNA"/>
</dbReference>
<sequence>MIVGEQEARALIKPRPKSSHKGDYGSVLLIGGFYPYGGAIIMAALACVKTGAGLVTVATQSCNIPSLHSQLPEVMAFDSDDYKWLEKSIVQSDVIVIGPGLGVSESSRKILNQTMEKIQSHQSVILDGSALTLLSEGAFPQTKAKNLVLTPHQKEWERLSGIAVSQQTKENTQTALKSFPKGTILVAKSSHTRIFQDLDEKEIIVGGPYQATGGMGDTLCGMIAGMLAQFKEASPLDKVSVGVYLHSAIAQGLSKEAYVVLPTTISDEIPKEMARLSK</sequence>
<comment type="cofactor">
    <cofactor evidence="6">
        <name>Mg(2+)</name>
        <dbReference type="ChEBI" id="CHEBI:18420"/>
    </cofactor>
</comment>
<comment type="similarity">
    <text evidence="6">Belongs to the NnrD/CARKD family.</text>
</comment>
<evidence type="ECO:0000256" key="5">
    <source>
        <dbReference type="ARBA" id="ARBA00023239"/>
    </source>
</evidence>
<dbReference type="GO" id="GO:0046496">
    <property type="term" value="P:nicotinamide nucleotide metabolic process"/>
    <property type="evidence" value="ECO:0007669"/>
    <property type="project" value="UniProtKB-UniRule"/>
</dbReference>
<feature type="binding site" evidence="6">
    <location>
        <position position="217"/>
    </location>
    <ligand>
        <name>(6S)-NADPHX</name>
        <dbReference type="ChEBI" id="CHEBI:64076"/>
    </ligand>
</feature>
<comment type="catalytic activity">
    <reaction evidence="6">
        <text>(6S)-NADHX + ADP = AMP + phosphate + NADH + H(+)</text>
        <dbReference type="Rhea" id="RHEA:32223"/>
        <dbReference type="ChEBI" id="CHEBI:15378"/>
        <dbReference type="ChEBI" id="CHEBI:43474"/>
        <dbReference type="ChEBI" id="CHEBI:57945"/>
        <dbReference type="ChEBI" id="CHEBI:64074"/>
        <dbReference type="ChEBI" id="CHEBI:456215"/>
        <dbReference type="ChEBI" id="CHEBI:456216"/>
        <dbReference type="EC" id="4.2.1.136"/>
    </reaction>
</comment>
<dbReference type="CDD" id="cd01171">
    <property type="entry name" value="YXKO-related"/>
    <property type="match status" value="1"/>
</dbReference>
<reference evidence="9 12" key="2">
    <citation type="journal article" date="2016" name="Sci. Rep.">
        <title>Serotype IV Streptococcus agalactiae ST-452 has arisen from large genomic recombination events between CC23 and the hypervirulent CC17 lineages.</title>
        <authorList>
            <person name="Campisi E."/>
            <person name="Rinaudo C.D."/>
            <person name="Donati C."/>
            <person name="Barucco M."/>
            <person name="Torricelli G."/>
            <person name="Edwards M.S."/>
            <person name="Baker C.J."/>
            <person name="Margarit I."/>
            <person name="Rosini R."/>
        </authorList>
    </citation>
    <scope>NUCLEOTIDE SEQUENCE [LARGE SCALE GENOMIC DNA]</scope>
    <source>
        <strain evidence="9 12">CZ-PW-140</strain>
    </source>
</reference>
<evidence type="ECO:0000259" key="7">
    <source>
        <dbReference type="PROSITE" id="PS51383"/>
    </source>
</evidence>
<keyword evidence="2 6" id="KW-0067">ATP-binding</keyword>
<keyword evidence="1 6" id="KW-0547">Nucleotide-binding</keyword>
<organism evidence="10 13">
    <name type="scientific">Streptococcus agalactiae</name>
    <dbReference type="NCBI Taxonomy" id="1311"/>
    <lineage>
        <taxon>Bacteria</taxon>
        <taxon>Bacillati</taxon>
        <taxon>Bacillota</taxon>
        <taxon>Bacilli</taxon>
        <taxon>Lactobacillales</taxon>
        <taxon>Streptococcaceae</taxon>
        <taxon>Streptococcus</taxon>
    </lineage>
</organism>
<comment type="caution">
    <text evidence="10">The sequence shown here is derived from an EMBL/GenBank/DDBJ whole genome shotgun (WGS) entry which is preliminary data.</text>
</comment>
<dbReference type="EC" id="4.2.1.136" evidence="6"/>
<dbReference type="PANTHER" id="PTHR12592">
    <property type="entry name" value="ATP-DEPENDENT (S)-NAD(P)H-HYDRATE DEHYDRATASE FAMILY MEMBER"/>
    <property type="match status" value="1"/>
</dbReference>
<evidence type="ECO:0000313" key="10">
    <source>
        <dbReference type="EMBL" id="RDY79051.1"/>
    </source>
</evidence>
<evidence type="ECO:0000313" key="11">
    <source>
        <dbReference type="Proteomes" id="UP000035174"/>
    </source>
</evidence>
<evidence type="ECO:0000313" key="13">
    <source>
        <dbReference type="Proteomes" id="UP000256718"/>
    </source>
</evidence>
<keyword evidence="8" id="KW-0808">Transferase</keyword>
<gene>
    <name evidence="6" type="primary">nnrD</name>
    <name evidence="9" type="ORF">AX245_11005</name>
    <name evidence="10" type="ORF">C4618_09935</name>
    <name evidence="8" type="ORF">WA45_04720</name>
</gene>
<evidence type="ECO:0000256" key="2">
    <source>
        <dbReference type="ARBA" id="ARBA00022840"/>
    </source>
</evidence>
<keyword evidence="4 6" id="KW-0520">NAD</keyword>
<dbReference type="AlphaFoldDB" id="A0A0E1ELD3"/>
<reference evidence="10 13" key="3">
    <citation type="journal article" date="2018" name="Emerg. Microbes Infect.">
        <title>Phenotypic and molecular analysis of nontypeable Group B streptococci: identification of cps2a and hybrid cps2a/cps5 Group B streptococcal capsule gene clusters.</title>
        <authorList>
            <person name="Alhhazmi A."/>
            <person name="Tyrrell G.J."/>
        </authorList>
    </citation>
    <scope>NUCLEOTIDE SEQUENCE [LARGE SCALE GENOMIC DNA]</scope>
    <source>
        <strain evidence="10 13">PLGBS17</strain>
    </source>
</reference>
<dbReference type="GO" id="GO:0052856">
    <property type="term" value="F:NAD(P)HX epimerase activity"/>
    <property type="evidence" value="ECO:0007669"/>
    <property type="project" value="TreeGrafter"/>
</dbReference>
<dbReference type="InterPro" id="IPR029056">
    <property type="entry name" value="Ribokinase-like"/>
</dbReference>
<dbReference type="HAMAP" id="MF_01965">
    <property type="entry name" value="NADHX_dehydratase"/>
    <property type="match status" value="1"/>
</dbReference>
<accession>A0A0E1ELD3</accession>
<dbReference type="RefSeq" id="WP_000634981.1">
    <property type="nucleotide sequence ID" value="NZ_AP018935.1"/>
</dbReference>
<dbReference type="PROSITE" id="PS51383">
    <property type="entry name" value="YJEF_C_3"/>
    <property type="match status" value="1"/>
</dbReference>
<feature type="binding site" evidence="6">
    <location>
        <position position="100"/>
    </location>
    <ligand>
        <name>(6S)-NADPHX</name>
        <dbReference type="ChEBI" id="CHEBI:64076"/>
    </ligand>
</feature>
<dbReference type="Proteomes" id="UP000035174">
    <property type="component" value="Unassembled WGS sequence"/>
</dbReference>
<evidence type="ECO:0000256" key="6">
    <source>
        <dbReference type="HAMAP-Rule" id="MF_01965"/>
    </source>
</evidence>
<protein>
    <recommendedName>
        <fullName evidence="6">ADP-dependent (S)-NAD(P)H-hydrate dehydratase</fullName>
        <ecNumber evidence="6">4.2.1.136</ecNumber>
    </recommendedName>
    <alternativeName>
        <fullName evidence="6">ADP-dependent NAD(P)HX dehydratase</fullName>
    </alternativeName>
</protein>
<feature type="binding site" evidence="6">
    <location>
        <position position="39"/>
    </location>
    <ligand>
        <name>(6S)-NADPHX</name>
        <dbReference type="ChEBI" id="CHEBI:64076"/>
    </ligand>
</feature>
<comment type="subunit">
    <text evidence="6">Homotetramer.</text>
</comment>
<evidence type="ECO:0000313" key="8">
    <source>
        <dbReference type="EMBL" id="KLJ29654.1"/>
    </source>
</evidence>
<feature type="binding site" evidence="6">
    <location>
        <position position="216"/>
    </location>
    <ligand>
        <name>AMP</name>
        <dbReference type="ChEBI" id="CHEBI:456215"/>
    </ligand>
</feature>
<dbReference type="Gene3D" id="3.40.1190.20">
    <property type="match status" value="1"/>
</dbReference>
<dbReference type="GO" id="GO:0052855">
    <property type="term" value="F:ADP-dependent NAD(P)H-hydrate dehydratase activity"/>
    <property type="evidence" value="ECO:0007669"/>
    <property type="project" value="UniProtKB-UniRule"/>
</dbReference>
<dbReference type="GO" id="GO:0005524">
    <property type="term" value="F:ATP binding"/>
    <property type="evidence" value="ECO:0007669"/>
    <property type="project" value="UniProtKB-KW"/>
</dbReference>
<dbReference type="GO" id="GO:0110051">
    <property type="term" value="P:metabolite repair"/>
    <property type="evidence" value="ECO:0007669"/>
    <property type="project" value="TreeGrafter"/>
</dbReference>
<dbReference type="InterPro" id="IPR000631">
    <property type="entry name" value="CARKD"/>
</dbReference>
<dbReference type="Proteomes" id="UP000256718">
    <property type="component" value="Unassembled WGS sequence"/>
</dbReference>
<evidence type="ECO:0000313" key="12">
    <source>
        <dbReference type="Proteomes" id="UP000093122"/>
    </source>
</evidence>
<evidence type="ECO:0000256" key="1">
    <source>
        <dbReference type="ARBA" id="ARBA00022741"/>
    </source>
</evidence>
<name>A0A0E1ELD3_STRAG</name>
<dbReference type="EMBL" id="QHGZ01000206">
    <property type="protein sequence ID" value="RDY79051.1"/>
    <property type="molecule type" value="Genomic_DNA"/>
</dbReference>
<feature type="domain" description="YjeF C-terminal" evidence="7">
    <location>
        <begin position="4"/>
        <end position="276"/>
    </location>
</feature>
<dbReference type="PANTHER" id="PTHR12592:SF0">
    <property type="entry name" value="ATP-DEPENDENT (S)-NAD(P)H-HYDRATE DEHYDRATASE"/>
    <property type="match status" value="1"/>
</dbReference>